<dbReference type="InterPro" id="IPR015943">
    <property type="entry name" value="WD40/YVTN_repeat-like_dom_sf"/>
</dbReference>
<dbReference type="EMBL" id="CP109019">
    <property type="protein sequence ID" value="WUT85329.1"/>
    <property type="molecule type" value="Genomic_DNA"/>
</dbReference>
<dbReference type="CDD" id="cd14014">
    <property type="entry name" value="STKc_PknB_like"/>
    <property type="match status" value="1"/>
</dbReference>
<keyword evidence="4" id="KW-0067">ATP-binding</keyword>
<dbReference type="SUPFAM" id="SSF50998">
    <property type="entry name" value="Quinoprotein alcohol dehydrogenase-like"/>
    <property type="match status" value="2"/>
</dbReference>
<protein>
    <submittedName>
        <fullName evidence="7">PQQ-binding-like beta-propeller repeat protein</fullName>
    </submittedName>
</protein>
<feature type="region of interest" description="Disordered" evidence="5">
    <location>
        <begin position="313"/>
        <end position="355"/>
    </location>
</feature>
<evidence type="ECO:0000256" key="3">
    <source>
        <dbReference type="ARBA" id="ARBA00022777"/>
    </source>
</evidence>
<feature type="compositionally biased region" description="Pro residues" evidence="5">
    <location>
        <begin position="329"/>
        <end position="353"/>
    </location>
</feature>
<accession>A0ABZ1XP81</accession>
<evidence type="ECO:0000256" key="4">
    <source>
        <dbReference type="ARBA" id="ARBA00022840"/>
    </source>
</evidence>
<keyword evidence="2" id="KW-0547">Nucleotide-binding</keyword>
<organism evidence="7 8">
    <name type="scientific">Streptomyces melanogenes</name>
    <dbReference type="NCBI Taxonomy" id="67326"/>
    <lineage>
        <taxon>Bacteria</taxon>
        <taxon>Bacillati</taxon>
        <taxon>Actinomycetota</taxon>
        <taxon>Actinomycetes</taxon>
        <taxon>Kitasatosporales</taxon>
        <taxon>Streptomycetaceae</taxon>
        <taxon>Streptomyces</taxon>
    </lineage>
</organism>
<name>A0ABZ1XP81_9ACTN</name>
<proteinExistence type="predicted"/>
<dbReference type="PANTHER" id="PTHR43289">
    <property type="entry name" value="MITOGEN-ACTIVATED PROTEIN KINASE KINASE KINASE 20-RELATED"/>
    <property type="match status" value="1"/>
</dbReference>
<gene>
    <name evidence="7" type="ORF">OG515_25615</name>
</gene>
<dbReference type="PROSITE" id="PS50011">
    <property type="entry name" value="PROTEIN_KINASE_DOM"/>
    <property type="match status" value="1"/>
</dbReference>
<dbReference type="Gene3D" id="2.130.10.10">
    <property type="entry name" value="YVTN repeat-like/Quinoprotein amine dehydrogenase"/>
    <property type="match status" value="2"/>
</dbReference>
<evidence type="ECO:0000313" key="7">
    <source>
        <dbReference type="EMBL" id="WUT85329.1"/>
    </source>
</evidence>
<sequence length="769" mass="78331">MEALTAEEPRELGPYRMRARLRETGTARVYLAHGADGRGVCVTAARPDLAALPAFRTRFRAEAQAAERLAGPWVPPVLATGPEEWLPWLATPFTAALTLAEAVALAGPLPEEAVRTLGAALAATLERAHAVTGEAFQGLGPDVVLLTAEGPLVTAFGVLGGASAASAGEGGRLGVTVGYLTPEQVAGEQPGPAADVFMLGMLLAYAAGGAGPFDSGPADAAAHRIAHSVPDLTPVPAALRPLLGRCLAKAPGSRPAPAEVAAELVPGGVAPAPGAGWLPPRLTAAIAERAAQAQELPGQVVAERAVADRVPEPAAPLPAPALNGHPAATAPPQPAWSAPQPLPAQPPEAPRAAPPANAFSRFAADRRALLTAGLAAVAGLAVGAAGVLAFDGDGGDGKAPAADSKPAARPQPVPGAPPTARWGYAVPGGKLLGTPLVQGAVLVVPGAALTGVDLRTGRQLWTRPELAGLAQLQPAGPDPAVAFGVGPTDFTWFAVADGAIRQKVAYAQLAPGMGTPEVRAHDGTTVWFTATVGKDTALYAYDIAARTTLWRRPLGRGETFEWATAVGGRLIARRPAAAPPKGAKQVLAEFFAVDPKTGKDLWARQYGSVLPTDGAVLSPDGTLLTTAGGGLQAFDLETTKLRWQRGKGAGTYGTPLLSKGVVYAPDTTTKVAAVAAPDGRERWVGSTDLAPTTSVETRTVASASGRTVLALDPFQVTALDATSGERLWKFQDAGTKEQSADRGTYRAVVAGADAAVVWHGATLYALPVA</sequence>
<dbReference type="InterPro" id="IPR011047">
    <property type="entry name" value="Quinoprotein_ADH-like_sf"/>
</dbReference>
<keyword evidence="3" id="KW-0418">Kinase</keyword>
<dbReference type="InterPro" id="IPR018391">
    <property type="entry name" value="PQQ_b-propeller_rpt"/>
</dbReference>
<evidence type="ECO:0000256" key="1">
    <source>
        <dbReference type="ARBA" id="ARBA00022679"/>
    </source>
</evidence>
<keyword evidence="1" id="KW-0808">Transferase</keyword>
<dbReference type="PANTHER" id="PTHR43289:SF34">
    <property type="entry name" value="SERINE_THREONINE-PROTEIN KINASE YBDM-RELATED"/>
    <property type="match status" value="1"/>
</dbReference>
<evidence type="ECO:0000256" key="5">
    <source>
        <dbReference type="SAM" id="MobiDB-lite"/>
    </source>
</evidence>
<dbReference type="SMART" id="SM00564">
    <property type="entry name" value="PQQ"/>
    <property type="match status" value="6"/>
</dbReference>
<evidence type="ECO:0000259" key="6">
    <source>
        <dbReference type="PROSITE" id="PS50011"/>
    </source>
</evidence>
<dbReference type="SMART" id="SM00220">
    <property type="entry name" value="S_TKc"/>
    <property type="match status" value="1"/>
</dbReference>
<dbReference type="Proteomes" id="UP001432060">
    <property type="component" value="Chromosome"/>
</dbReference>
<reference evidence="7" key="1">
    <citation type="submission" date="2022-10" db="EMBL/GenBank/DDBJ databases">
        <title>The complete genomes of actinobacterial strains from the NBC collection.</title>
        <authorList>
            <person name="Joergensen T.S."/>
            <person name="Alvarez Arevalo M."/>
            <person name="Sterndorff E.B."/>
            <person name="Faurdal D."/>
            <person name="Vuksanovic O."/>
            <person name="Mourched A.-S."/>
            <person name="Charusanti P."/>
            <person name="Shaw S."/>
            <person name="Blin K."/>
            <person name="Weber T."/>
        </authorList>
    </citation>
    <scope>NUCLEOTIDE SEQUENCE</scope>
    <source>
        <strain evidence="7">NBC_00668</strain>
    </source>
</reference>
<dbReference type="SUPFAM" id="SSF56112">
    <property type="entry name" value="Protein kinase-like (PK-like)"/>
    <property type="match status" value="1"/>
</dbReference>
<feature type="region of interest" description="Disordered" evidence="5">
    <location>
        <begin position="394"/>
        <end position="421"/>
    </location>
</feature>
<dbReference type="InterPro" id="IPR011009">
    <property type="entry name" value="Kinase-like_dom_sf"/>
</dbReference>
<dbReference type="RefSeq" id="WP_329401721.1">
    <property type="nucleotide sequence ID" value="NZ_CP109019.1"/>
</dbReference>
<dbReference type="Gene3D" id="1.10.510.10">
    <property type="entry name" value="Transferase(Phosphotransferase) domain 1"/>
    <property type="match status" value="1"/>
</dbReference>
<evidence type="ECO:0000256" key="2">
    <source>
        <dbReference type="ARBA" id="ARBA00022741"/>
    </source>
</evidence>
<feature type="domain" description="Protein kinase" evidence="6">
    <location>
        <begin position="15"/>
        <end position="278"/>
    </location>
</feature>
<keyword evidence="8" id="KW-1185">Reference proteome</keyword>
<dbReference type="InterPro" id="IPR002372">
    <property type="entry name" value="PQQ_rpt_dom"/>
</dbReference>
<dbReference type="InterPro" id="IPR000719">
    <property type="entry name" value="Prot_kinase_dom"/>
</dbReference>
<dbReference type="Gene3D" id="3.30.200.20">
    <property type="entry name" value="Phosphorylase Kinase, domain 1"/>
    <property type="match status" value="1"/>
</dbReference>
<evidence type="ECO:0000313" key="8">
    <source>
        <dbReference type="Proteomes" id="UP001432060"/>
    </source>
</evidence>
<dbReference type="Pfam" id="PF13360">
    <property type="entry name" value="PQQ_2"/>
    <property type="match status" value="1"/>
</dbReference>